<evidence type="ECO:0000259" key="11">
    <source>
        <dbReference type="PROSITE" id="PS50016"/>
    </source>
</evidence>
<dbReference type="InterPro" id="IPR001841">
    <property type="entry name" value="Znf_RING"/>
</dbReference>
<dbReference type="PROSITE" id="PS50172">
    <property type="entry name" value="BRCT"/>
    <property type="match status" value="1"/>
</dbReference>
<comment type="subcellular location">
    <subcellularLocation>
        <location evidence="1">Nucleus</location>
    </subcellularLocation>
</comment>
<dbReference type="PROSITE" id="PS50016">
    <property type="entry name" value="ZF_PHD_2"/>
    <property type="match status" value="1"/>
</dbReference>
<dbReference type="PROSITE" id="PS51805">
    <property type="entry name" value="EPHD"/>
    <property type="match status" value="1"/>
</dbReference>
<feature type="non-terminal residue" evidence="15">
    <location>
        <position position="1"/>
    </location>
</feature>
<name>A0A0H5RT83_9EUKA</name>
<dbReference type="CDD" id="cd15571">
    <property type="entry name" value="ePHD"/>
    <property type="match status" value="1"/>
</dbReference>
<feature type="domain" description="PHD-type" evidence="14">
    <location>
        <begin position="280"/>
        <end position="407"/>
    </location>
</feature>
<evidence type="ECO:0000256" key="4">
    <source>
        <dbReference type="ARBA" id="ARBA00022763"/>
    </source>
</evidence>
<evidence type="ECO:0000256" key="9">
    <source>
        <dbReference type="PROSITE-ProRule" id="PRU00175"/>
    </source>
</evidence>
<dbReference type="InterPro" id="IPR001965">
    <property type="entry name" value="Znf_PHD"/>
</dbReference>
<dbReference type="SUPFAM" id="SSF52113">
    <property type="entry name" value="BRCT domain"/>
    <property type="match status" value="1"/>
</dbReference>
<dbReference type="InterPro" id="IPR036420">
    <property type="entry name" value="BRCT_dom_sf"/>
</dbReference>
<keyword evidence="4" id="KW-0227">DNA damage</keyword>
<dbReference type="Pfam" id="PF13771">
    <property type="entry name" value="zf-HC5HC2H"/>
    <property type="match status" value="1"/>
</dbReference>
<dbReference type="GO" id="GO:0008270">
    <property type="term" value="F:zinc ion binding"/>
    <property type="evidence" value="ECO:0007669"/>
    <property type="project" value="UniProtKB-KW"/>
</dbReference>
<dbReference type="EMBL" id="HACM01011502">
    <property type="protein sequence ID" value="CRZ11944.1"/>
    <property type="molecule type" value="Transcribed_RNA"/>
</dbReference>
<evidence type="ECO:0000259" key="13">
    <source>
        <dbReference type="PROSITE" id="PS50172"/>
    </source>
</evidence>
<organism evidence="15">
    <name type="scientific">Spongospora subterranea</name>
    <dbReference type="NCBI Taxonomy" id="70186"/>
    <lineage>
        <taxon>Eukaryota</taxon>
        <taxon>Sar</taxon>
        <taxon>Rhizaria</taxon>
        <taxon>Endomyxa</taxon>
        <taxon>Phytomyxea</taxon>
        <taxon>Plasmodiophorida</taxon>
        <taxon>Plasmodiophoridae</taxon>
        <taxon>Spongospora</taxon>
    </lineage>
</organism>
<dbReference type="InterPro" id="IPR019787">
    <property type="entry name" value="Znf_PHD-finger"/>
</dbReference>
<dbReference type="SMART" id="SM00184">
    <property type="entry name" value="RING"/>
    <property type="match status" value="1"/>
</dbReference>
<reference evidence="15" key="1">
    <citation type="submission" date="2015-04" db="EMBL/GenBank/DDBJ databases">
        <title>The genome sequence of the plant pathogenic Rhizarian Plasmodiophora brassicae reveals insights in its biotrophic life cycle and the origin of chitin synthesis.</title>
        <authorList>
            <person name="Schwelm A."/>
            <person name="Fogelqvist J."/>
            <person name="Knaust A."/>
            <person name="Julke S."/>
            <person name="Lilja T."/>
            <person name="Dhandapani V."/>
            <person name="Bonilla-Rosso G."/>
            <person name="Karlsson M."/>
            <person name="Shevchenko A."/>
            <person name="Choi S.R."/>
            <person name="Kim H.G."/>
            <person name="Park J.Y."/>
            <person name="Lim Y.P."/>
            <person name="Ludwig-Muller J."/>
            <person name="Dixelius C."/>
        </authorList>
    </citation>
    <scope>NUCLEOTIDE SEQUENCE</scope>
    <source>
        <tissue evidence="15">Potato root galls</tissue>
    </source>
</reference>
<dbReference type="GO" id="GO:0004842">
    <property type="term" value="F:ubiquitin-protein transferase activity"/>
    <property type="evidence" value="ECO:0007669"/>
    <property type="project" value="TreeGrafter"/>
</dbReference>
<dbReference type="InterPro" id="IPR011011">
    <property type="entry name" value="Znf_FYVE_PHD"/>
</dbReference>
<protein>
    <recommendedName>
        <fullName evidence="16">RING-type E3 ubiquitin transferase BRCA1</fullName>
    </recommendedName>
</protein>
<dbReference type="Gene3D" id="3.40.50.10190">
    <property type="entry name" value="BRCT domain"/>
    <property type="match status" value="1"/>
</dbReference>
<evidence type="ECO:0000259" key="14">
    <source>
        <dbReference type="PROSITE" id="PS51805"/>
    </source>
</evidence>
<dbReference type="PANTHER" id="PTHR13763">
    <property type="entry name" value="BREAST CANCER TYPE 1 SUSCEPTIBILITY PROTEIN BRCA1"/>
    <property type="match status" value="1"/>
</dbReference>
<dbReference type="PROSITE" id="PS00518">
    <property type="entry name" value="ZF_RING_1"/>
    <property type="match status" value="1"/>
</dbReference>
<dbReference type="InterPro" id="IPR013083">
    <property type="entry name" value="Znf_RING/FYVE/PHD"/>
</dbReference>
<dbReference type="SUPFAM" id="SSF57903">
    <property type="entry name" value="FYVE/PHD zinc finger"/>
    <property type="match status" value="1"/>
</dbReference>
<keyword evidence="8" id="KW-0539">Nucleus</keyword>
<evidence type="ECO:0000313" key="15">
    <source>
        <dbReference type="EMBL" id="CRZ11944.1"/>
    </source>
</evidence>
<dbReference type="PANTHER" id="PTHR13763:SF0">
    <property type="entry name" value="BREAST CANCER TYPE 1 SUSCEPTIBILITY PROTEIN"/>
    <property type="match status" value="1"/>
</dbReference>
<dbReference type="GO" id="GO:0045944">
    <property type="term" value="P:positive regulation of transcription by RNA polymerase II"/>
    <property type="evidence" value="ECO:0007669"/>
    <property type="project" value="TreeGrafter"/>
</dbReference>
<proteinExistence type="predicted"/>
<dbReference type="PROSITE" id="PS50089">
    <property type="entry name" value="ZF_RING_2"/>
    <property type="match status" value="1"/>
</dbReference>
<dbReference type="Gene3D" id="3.30.40.10">
    <property type="entry name" value="Zinc/RING finger domain, C3HC4 (zinc finger)"/>
    <property type="match status" value="3"/>
</dbReference>
<evidence type="ECO:0000256" key="6">
    <source>
        <dbReference type="ARBA" id="ARBA00022833"/>
    </source>
</evidence>
<dbReference type="SUPFAM" id="SSF57850">
    <property type="entry name" value="RING/U-box"/>
    <property type="match status" value="1"/>
</dbReference>
<dbReference type="GO" id="GO:0005634">
    <property type="term" value="C:nucleus"/>
    <property type="evidence" value="ECO:0007669"/>
    <property type="project" value="UniProtKB-SubCell"/>
</dbReference>
<evidence type="ECO:0000256" key="8">
    <source>
        <dbReference type="ARBA" id="ARBA00023242"/>
    </source>
</evidence>
<sequence>VFQWWRGHLLWKSDSLIIMADDVERVRQPILSIYHELKCSICFSLMMDACSLPCLHLFCKACIDRTLTIRARCPLCNADFNRRQVHKAGIINHIVPLFAELHHIVHSYVDIPCLSQHRSSPPSNSISPVPFDNSWRQESRLPVGVEPVSPQLSQSLLITESNTQARRASTPQALVQESHLPVLNNKVDRVSDKFTTPISTQRHVSSRSRALRIEAWSPVTFDAMPGMDHTRCHVCYESDERSMVKCHKCDLVVHNECYGLETGAFAGWECEPCSAGLSATPPCCICPDRRDRAMRPVLASPNRAGTDAGVIQTLWIHVSCALWAPQPTFTDTRYGNGGSIKGVHKIPNECLKLRCSLCHRTGFCLQCEYGRCTTSFHVPCAARSTVRLELRELRDNIYFHQLCQKHSHLSDRVMTDNTSTASSASRRRDRASSSSRSSSKKLHLAPISPGVSSHSRTFYLLTTGLTTDDDDTIRTIAGLPDSQVILMSTLSPRISHVVVRCYGSGLQAGRARARTVKYMFGVAGGIWCVSHQWALDWAKQGRPPDERKYEVLGDYVALGAPNKSRTGRENGENPLFLNWTFLILGQIESHPGLDIELEDIIVAGGGQVLKTFPITMPTSPTVLIQEAENDSNPMRRSIEERCSAFSIEIHDAQWVFDLLSNFSSPRLS</sequence>
<dbReference type="InterPro" id="IPR034732">
    <property type="entry name" value="EPHD"/>
</dbReference>
<dbReference type="SMART" id="SM00249">
    <property type="entry name" value="PHD"/>
    <property type="match status" value="2"/>
</dbReference>
<evidence type="ECO:0008006" key="16">
    <source>
        <dbReference type="Google" id="ProtNLM"/>
    </source>
</evidence>
<dbReference type="InterPro" id="IPR001357">
    <property type="entry name" value="BRCT_dom"/>
</dbReference>
<dbReference type="AlphaFoldDB" id="A0A0H5RT83"/>
<keyword evidence="5 9" id="KW-0863">Zinc-finger</keyword>
<keyword evidence="7" id="KW-0234">DNA repair</keyword>
<evidence type="ECO:0000256" key="3">
    <source>
        <dbReference type="ARBA" id="ARBA00022737"/>
    </source>
</evidence>
<dbReference type="InterPro" id="IPR019786">
    <property type="entry name" value="Zinc_finger_PHD-type_CS"/>
</dbReference>
<feature type="region of interest" description="Disordered" evidence="10">
    <location>
        <begin position="414"/>
        <end position="452"/>
    </location>
</feature>
<feature type="domain" description="PHD-type" evidence="11">
    <location>
        <begin position="229"/>
        <end position="276"/>
    </location>
</feature>
<dbReference type="Pfam" id="PF13923">
    <property type="entry name" value="zf-C3HC4_2"/>
    <property type="match status" value="1"/>
</dbReference>
<evidence type="ECO:0000256" key="7">
    <source>
        <dbReference type="ARBA" id="ARBA00023204"/>
    </source>
</evidence>
<keyword evidence="3" id="KW-0677">Repeat</keyword>
<feature type="domain" description="RING-type" evidence="12">
    <location>
        <begin position="39"/>
        <end position="77"/>
    </location>
</feature>
<dbReference type="PROSITE" id="PS01359">
    <property type="entry name" value="ZF_PHD_1"/>
    <property type="match status" value="1"/>
</dbReference>
<keyword evidence="6" id="KW-0862">Zinc</keyword>
<dbReference type="InterPro" id="IPR031099">
    <property type="entry name" value="BRCA1-associated"/>
</dbReference>
<evidence type="ECO:0000256" key="2">
    <source>
        <dbReference type="ARBA" id="ARBA00022723"/>
    </source>
</evidence>
<dbReference type="InterPro" id="IPR017907">
    <property type="entry name" value="Znf_RING_CS"/>
</dbReference>
<evidence type="ECO:0000256" key="10">
    <source>
        <dbReference type="SAM" id="MobiDB-lite"/>
    </source>
</evidence>
<keyword evidence="2" id="KW-0479">Metal-binding</keyword>
<evidence type="ECO:0000256" key="5">
    <source>
        <dbReference type="ARBA" id="ARBA00022771"/>
    </source>
</evidence>
<accession>A0A0H5RT83</accession>
<evidence type="ECO:0000256" key="1">
    <source>
        <dbReference type="ARBA" id="ARBA00004123"/>
    </source>
</evidence>
<evidence type="ECO:0000259" key="12">
    <source>
        <dbReference type="PROSITE" id="PS50089"/>
    </source>
</evidence>
<dbReference type="GO" id="GO:0000724">
    <property type="term" value="P:double-strand break repair via homologous recombination"/>
    <property type="evidence" value="ECO:0007669"/>
    <property type="project" value="TreeGrafter"/>
</dbReference>
<feature type="domain" description="BRCT" evidence="13">
    <location>
        <begin position="571"/>
        <end position="659"/>
    </location>
</feature>